<feature type="transmembrane region" description="Helical" evidence="4">
    <location>
        <begin position="12"/>
        <end position="32"/>
    </location>
</feature>
<keyword evidence="3 4" id="KW-0472">Membrane</keyword>
<evidence type="ECO:0000256" key="2">
    <source>
        <dbReference type="ARBA" id="ARBA00022989"/>
    </source>
</evidence>
<feature type="transmembrane region" description="Helical" evidence="4">
    <location>
        <begin position="315"/>
        <end position="333"/>
    </location>
</feature>
<gene>
    <name evidence="5" type="ORF">SAMN05192543_10472</name>
</gene>
<sequence length="420" mass="43344">MKPNRALEALNFFVADVQAGIGPFLGVFLQARGWGTDLIGTVMTIGGIAGMVATSPAGALVDATRHKRALIVVAGAMTVAASGLLWVSHDYWMVAASQIATAITGAALGPAMAGITLGIVRQRGFDRQFGRNQVANHAGNVVAAALSGWLGWRYGFGAVFALSAVFGILSLIAVAMIRADAIDHDVARGLETDNSSGNASEAKVSGLRILLECRPLVVLAAALALFHLGNAAMLPLYGLAIVAAHQGDPSAFTAETIVIAQLVMVGAAAFAYRLIRWRGYWWVILVTFLALPVRGMIAASVMHQWGVWPVQALDGIGAGLQSVAVPALVVRLLEGTGRVNAGQGVVMTVQGAGAALSPALGGILAHRFGFSAAFITLGAISMGSLGLWLCFGVGLRHACRACIETDAGTDAEDARPAVSS</sequence>
<dbReference type="STRING" id="420953.SAMN05192543_10472"/>
<feature type="transmembrane region" description="Helical" evidence="4">
    <location>
        <begin position="68"/>
        <end position="87"/>
    </location>
</feature>
<feature type="transmembrane region" description="Helical" evidence="4">
    <location>
        <begin position="99"/>
        <end position="120"/>
    </location>
</feature>
<evidence type="ECO:0000256" key="3">
    <source>
        <dbReference type="ARBA" id="ARBA00023136"/>
    </source>
</evidence>
<evidence type="ECO:0000256" key="4">
    <source>
        <dbReference type="SAM" id="Phobius"/>
    </source>
</evidence>
<feature type="transmembrane region" description="Helical" evidence="4">
    <location>
        <begin position="158"/>
        <end position="177"/>
    </location>
</feature>
<dbReference type="PANTHER" id="PTHR23539">
    <property type="entry name" value="MFS TRANSPORTER"/>
    <property type="match status" value="1"/>
</dbReference>
<dbReference type="RefSeq" id="WP_091011716.1">
    <property type="nucleotide sequence ID" value="NZ_CP041743.1"/>
</dbReference>
<feature type="transmembrane region" description="Helical" evidence="4">
    <location>
        <begin position="345"/>
        <end position="364"/>
    </location>
</feature>
<evidence type="ECO:0000256" key="1">
    <source>
        <dbReference type="ARBA" id="ARBA00022692"/>
    </source>
</evidence>
<dbReference type="InterPro" id="IPR036259">
    <property type="entry name" value="MFS_trans_sf"/>
</dbReference>
<keyword evidence="6" id="KW-1185">Reference proteome</keyword>
<dbReference type="AlphaFoldDB" id="A0A1I3KQ55"/>
<protein>
    <submittedName>
        <fullName evidence="5">Predicted arabinose efflux permease, MFS family</fullName>
    </submittedName>
</protein>
<feature type="transmembrane region" description="Helical" evidence="4">
    <location>
        <begin position="216"/>
        <end position="244"/>
    </location>
</feature>
<evidence type="ECO:0000313" key="6">
    <source>
        <dbReference type="Proteomes" id="UP000199548"/>
    </source>
</evidence>
<dbReference type="SUPFAM" id="SSF103473">
    <property type="entry name" value="MFS general substrate transporter"/>
    <property type="match status" value="1"/>
</dbReference>
<dbReference type="Gene3D" id="1.20.1250.20">
    <property type="entry name" value="MFS general substrate transporter like domains"/>
    <property type="match status" value="2"/>
</dbReference>
<keyword evidence="1 4" id="KW-0812">Transmembrane</keyword>
<proteinExistence type="predicted"/>
<dbReference type="PANTHER" id="PTHR23539:SF1">
    <property type="entry name" value="MAJOR FACILITATOR SUPERFAMILY (MFS) PROFILE DOMAIN-CONTAINING PROTEIN"/>
    <property type="match status" value="1"/>
</dbReference>
<feature type="transmembrane region" description="Helical" evidence="4">
    <location>
        <begin position="370"/>
        <end position="391"/>
    </location>
</feature>
<feature type="transmembrane region" description="Helical" evidence="4">
    <location>
        <begin position="250"/>
        <end position="272"/>
    </location>
</feature>
<dbReference type="GO" id="GO:0022857">
    <property type="term" value="F:transmembrane transporter activity"/>
    <property type="evidence" value="ECO:0007669"/>
    <property type="project" value="InterPro"/>
</dbReference>
<feature type="transmembrane region" description="Helical" evidence="4">
    <location>
        <begin position="132"/>
        <end position="152"/>
    </location>
</feature>
<dbReference type="InterPro" id="IPR011701">
    <property type="entry name" value="MFS"/>
</dbReference>
<feature type="transmembrane region" description="Helical" evidence="4">
    <location>
        <begin position="38"/>
        <end position="61"/>
    </location>
</feature>
<dbReference type="EMBL" id="FOQU01000004">
    <property type="protein sequence ID" value="SFI74490.1"/>
    <property type="molecule type" value="Genomic_DNA"/>
</dbReference>
<accession>A0A1I3KQ55</accession>
<evidence type="ECO:0000313" key="5">
    <source>
        <dbReference type="EMBL" id="SFI74490.1"/>
    </source>
</evidence>
<dbReference type="OrthoDB" id="9812574at2"/>
<name>A0A1I3KQ55_9BURK</name>
<keyword evidence="2 4" id="KW-1133">Transmembrane helix</keyword>
<reference evidence="5 6" key="1">
    <citation type="submission" date="2016-10" db="EMBL/GenBank/DDBJ databases">
        <authorList>
            <person name="de Groot N.N."/>
        </authorList>
    </citation>
    <scope>NUCLEOTIDE SEQUENCE [LARGE SCALE GENOMIC DNA]</scope>
    <source>
        <strain evidence="5 6">LMG 23650</strain>
    </source>
</reference>
<dbReference type="Pfam" id="PF07690">
    <property type="entry name" value="MFS_1"/>
    <property type="match status" value="1"/>
</dbReference>
<organism evidence="5 6">
    <name type="scientific">Paraburkholderia megapolitana</name>
    <dbReference type="NCBI Taxonomy" id="420953"/>
    <lineage>
        <taxon>Bacteria</taxon>
        <taxon>Pseudomonadati</taxon>
        <taxon>Pseudomonadota</taxon>
        <taxon>Betaproteobacteria</taxon>
        <taxon>Burkholderiales</taxon>
        <taxon>Burkholderiaceae</taxon>
        <taxon>Paraburkholderia</taxon>
    </lineage>
</organism>
<dbReference type="Proteomes" id="UP000199548">
    <property type="component" value="Unassembled WGS sequence"/>
</dbReference>
<feature type="transmembrane region" description="Helical" evidence="4">
    <location>
        <begin position="279"/>
        <end position="303"/>
    </location>
</feature>